<dbReference type="GO" id="GO:0000981">
    <property type="term" value="F:DNA-binding transcription factor activity, RNA polymerase II-specific"/>
    <property type="evidence" value="ECO:0007669"/>
    <property type="project" value="InterPro"/>
</dbReference>
<evidence type="ECO:0000256" key="3">
    <source>
        <dbReference type="ARBA" id="ARBA00023015"/>
    </source>
</evidence>
<name>A0A6A5THG7_9PLEO</name>
<dbReference type="InterPro" id="IPR007219">
    <property type="entry name" value="XnlR_reg_dom"/>
</dbReference>
<evidence type="ECO:0000259" key="8">
    <source>
        <dbReference type="PROSITE" id="PS50048"/>
    </source>
</evidence>
<dbReference type="PROSITE" id="PS50048">
    <property type="entry name" value="ZN2_CY6_FUNGAL_2"/>
    <property type="match status" value="1"/>
</dbReference>
<dbReference type="Gene3D" id="4.10.240.10">
    <property type="entry name" value="Zn(2)-C6 fungal-type DNA-binding domain"/>
    <property type="match status" value="1"/>
</dbReference>
<dbReference type="OrthoDB" id="3990906at2759"/>
<evidence type="ECO:0000256" key="1">
    <source>
        <dbReference type="ARBA" id="ARBA00004123"/>
    </source>
</evidence>
<accession>A0A6A5THG7</accession>
<dbReference type="SMART" id="SM00906">
    <property type="entry name" value="Fungal_trans"/>
    <property type="match status" value="1"/>
</dbReference>
<sequence>MATSSNNTNRVSKRSSNACSRCRRQKIKCSGLQPCANCTKRNLRCEFDDRDMKILVTQGYLADLREKVERLERSHSIATNPPQLRNGDQPDEGDTQQPELDGEQHEQNQAGTRETSPKAEQGGREDAELTNPLLESPSKFMSSATGRSFYLGTSSNWSFHGQILSLVHEHTKRTPLPSSDLLFDGAAYDLPWDGTRSIPDACTPIIPSIDYAIFLINAVKFHCAQLVHLFDEEEFMSNLHSFYSRAEDKESKSSLWYVHFLLIIAFGKTFVQNKHNGAQPPGADFFVHALQLLPETNRLVREPIQAAEILCCKALYLQALDSRNAAYVTIGQAMRIALAQGIHTDMPIADLGEPLVERCRKVWWTIYILDRQMTSLMGLPLSIRDEDISCRLPTYPGSVQRAAALTMQIKLARIYAEIATNVYGAKGRLRKKFVVNIKKVLDDLTPLAEELRQSFPLHPDERFGGISRMPAHLHLLYYQTIVVLTRPLLFCCLKKVFESPREVEPLTTSLKIRHLLSMSLEASQKILSILESLQSQGLLETFLPWDLDSLFVSTLILIISRFIDTSLTPYPAQWVEKAFAFFDMMTSSGNRIAEFRIRELRKLEEMLSEYIVSGPYLQAQQAPSAMSQATAGYPHPHPGAPGNGNGAGLAFPADIHGPAAGGYMGHHRHQDSIAALTSLSDEGSGFGDDLTAEQIVSFAETMDIDIGGHDWLSFANLEGYHQMMGPQDLGIG</sequence>
<feature type="region of interest" description="Disordered" evidence="7">
    <location>
        <begin position="72"/>
        <end position="139"/>
    </location>
</feature>
<dbReference type="InterPro" id="IPR036864">
    <property type="entry name" value="Zn2-C6_fun-type_DNA-bd_sf"/>
</dbReference>
<dbReference type="Pfam" id="PF04082">
    <property type="entry name" value="Fungal_trans"/>
    <property type="match status" value="1"/>
</dbReference>
<dbReference type="GO" id="GO:0045944">
    <property type="term" value="P:positive regulation of transcription by RNA polymerase II"/>
    <property type="evidence" value="ECO:0007669"/>
    <property type="project" value="TreeGrafter"/>
</dbReference>
<dbReference type="SUPFAM" id="SSF57701">
    <property type="entry name" value="Zn2/Cys6 DNA-binding domain"/>
    <property type="match status" value="1"/>
</dbReference>
<protein>
    <submittedName>
        <fullName evidence="9">Zn(II)2Cys6 transcription factor</fullName>
    </submittedName>
</protein>
<dbReference type="GO" id="GO:0006351">
    <property type="term" value="P:DNA-templated transcription"/>
    <property type="evidence" value="ECO:0007669"/>
    <property type="project" value="InterPro"/>
</dbReference>
<keyword evidence="6" id="KW-0539">Nucleus</keyword>
<dbReference type="CDD" id="cd00067">
    <property type="entry name" value="GAL4"/>
    <property type="match status" value="1"/>
</dbReference>
<dbReference type="AlphaFoldDB" id="A0A6A5THG7"/>
<keyword evidence="5" id="KW-0804">Transcription</keyword>
<proteinExistence type="predicted"/>
<dbReference type="Pfam" id="PF00172">
    <property type="entry name" value="Zn_clus"/>
    <property type="match status" value="1"/>
</dbReference>
<reference evidence="9" key="1">
    <citation type="journal article" date="2020" name="Stud. Mycol.">
        <title>101 Dothideomycetes genomes: a test case for predicting lifestyles and emergence of pathogens.</title>
        <authorList>
            <person name="Haridas S."/>
            <person name="Albert R."/>
            <person name="Binder M."/>
            <person name="Bloem J."/>
            <person name="Labutti K."/>
            <person name="Salamov A."/>
            <person name="Andreopoulos B."/>
            <person name="Baker S."/>
            <person name="Barry K."/>
            <person name="Bills G."/>
            <person name="Bluhm B."/>
            <person name="Cannon C."/>
            <person name="Castanera R."/>
            <person name="Culley D."/>
            <person name="Daum C."/>
            <person name="Ezra D."/>
            <person name="Gonzalez J."/>
            <person name="Henrissat B."/>
            <person name="Kuo A."/>
            <person name="Liang C."/>
            <person name="Lipzen A."/>
            <person name="Lutzoni F."/>
            <person name="Magnuson J."/>
            <person name="Mondo S."/>
            <person name="Nolan M."/>
            <person name="Ohm R."/>
            <person name="Pangilinan J."/>
            <person name="Park H.-J."/>
            <person name="Ramirez L."/>
            <person name="Alfaro M."/>
            <person name="Sun H."/>
            <person name="Tritt A."/>
            <person name="Yoshinaga Y."/>
            <person name="Zwiers L.-H."/>
            <person name="Turgeon B."/>
            <person name="Goodwin S."/>
            <person name="Spatafora J."/>
            <person name="Crous P."/>
            <person name="Grigoriev I."/>
        </authorList>
    </citation>
    <scope>NUCLEOTIDE SEQUENCE</scope>
    <source>
        <strain evidence="9">CBS 675.92</strain>
    </source>
</reference>
<organism evidence="9 10">
    <name type="scientific">Byssothecium circinans</name>
    <dbReference type="NCBI Taxonomy" id="147558"/>
    <lineage>
        <taxon>Eukaryota</taxon>
        <taxon>Fungi</taxon>
        <taxon>Dikarya</taxon>
        <taxon>Ascomycota</taxon>
        <taxon>Pezizomycotina</taxon>
        <taxon>Dothideomycetes</taxon>
        <taxon>Pleosporomycetidae</taxon>
        <taxon>Pleosporales</taxon>
        <taxon>Massarineae</taxon>
        <taxon>Massarinaceae</taxon>
        <taxon>Byssothecium</taxon>
    </lineage>
</organism>
<dbReference type="GO" id="GO:0005634">
    <property type="term" value="C:nucleus"/>
    <property type="evidence" value="ECO:0007669"/>
    <property type="project" value="UniProtKB-SubCell"/>
</dbReference>
<evidence type="ECO:0000256" key="2">
    <source>
        <dbReference type="ARBA" id="ARBA00022723"/>
    </source>
</evidence>
<evidence type="ECO:0000256" key="4">
    <source>
        <dbReference type="ARBA" id="ARBA00023125"/>
    </source>
</evidence>
<dbReference type="PROSITE" id="PS00463">
    <property type="entry name" value="ZN2_CY6_FUNGAL_1"/>
    <property type="match status" value="1"/>
</dbReference>
<feature type="compositionally biased region" description="Basic and acidic residues" evidence="7">
    <location>
        <begin position="115"/>
        <end position="127"/>
    </location>
</feature>
<gene>
    <name evidence="9" type="ORF">CC80DRAFT_528509</name>
</gene>
<dbReference type="PANTHER" id="PTHR47540:SF6">
    <property type="entry name" value="ZN(II)2CYS6 TRANSCRIPTION FACTOR (EUROFUNG)"/>
    <property type="match status" value="1"/>
</dbReference>
<dbReference type="SMART" id="SM00066">
    <property type="entry name" value="GAL4"/>
    <property type="match status" value="1"/>
</dbReference>
<dbReference type="CDD" id="cd12148">
    <property type="entry name" value="fungal_TF_MHR"/>
    <property type="match status" value="1"/>
</dbReference>
<dbReference type="EMBL" id="ML977019">
    <property type="protein sequence ID" value="KAF1951189.1"/>
    <property type="molecule type" value="Genomic_DNA"/>
</dbReference>
<dbReference type="InterPro" id="IPR001138">
    <property type="entry name" value="Zn2Cys6_DnaBD"/>
</dbReference>
<evidence type="ECO:0000313" key="9">
    <source>
        <dbReference type="EMBL" id="KAF1951189.1"/>
    </source>
</evidence>
<dbReference type="GO" id="GO:0043565">
    <property type="term" value="F:sequence-specific DNA binding"/>
    <property type="evidence" value="ECO:0007669"/>
    <property type="project" value="TreeGrafter"/>
</dbReference>
<evidence type="ECO:0000256" key="5">
    <source>
        <dbReference type="ARBA" id="ARBA00023163"/>
    </source>
</evidence>
<dbReference type="PANTHER" id="PTHR47540">
    <property type="entry name" value="THIAMINE REPRESSIBLE GENES REGULATORY PROTEIN THI5"/>
    <property type="match status" value="1"/>
</dbReference>
<keyword evidence="10" id="KW-1185">Reference proteome</keyword>
<dbReference type="InterPro" id="IPR051711">
    <property type="entry name" value="Stress_Response_Reg"/>
</dbReference>
<feature type="domain" description="Zn(2)-C6 fungal-type" evidence="8">
    <location>
        <begin position="18"/>
        <end position="47"/>
    </location>
</feature>
<keyword evidence="4" id="KW-0238">DNA-binding</keyword>
<dbReference type="GO" id="GO:0008270">
    <property type="term" value="F:zinc ion binding"/>
    <property type="evidence" value="ECO:0007669"/>
    <property type="project" value="InterPro"/>
</dbReference>
<evidence type="ECO:0000313" key="10">
    <source>
        <dbReference type="Proteomes" id="UP000800035"/>
    </source>
</evidence>
<comment type="subcellular location">
    <subcellularLocation>
        <location evidence="1">Nucleus</location>
    </subcellularLocation>
</comment>
<keyword evidence="2" id="KW-0479">Metal-binding</keyword>
<keyword evidence="3" id="KW-0805">Transcription regulation</keyword>
<evidence type="ECO:0000256" key="7">
    <source>
        <dbReference type="SAM" id="MobiDB-lite"/>
    </source>
</evidence>
<dbReference type="Proteomes" id="UP000800035">
    <property type="component" value="Unassembled WGS sequence"/>
</dbReference>
<evidence type="ECO:0000256" key="6">
    <source>
        <dbReference type="ARBA" id="ARBA00023242"/>
    </source>
</evidence>